<evidence type="ECO:0000313" key="1">
    <source>
        <dbReference type="EMBL" id="KAF4076605.1"/>
    </source>
</evidence>
<sequence length="90" mass="10033">MAGGKKRTARPSAFQTTVNSIWQDKHLILFKPEYTLLVAAVLWCVEVGINVLVIQKVAWSRGNLEPFPGSIGHKAGYTLDRVMALIRQLI</sequence>
<gene>
    <name evidence="1" type="ORF">AMELA_G00217020</name>
</gene>
<accession>A0A7J6A144</accession>
<keyword evidence="2" id="KW-1185">Reference proteome</keyword>
<comment type="caution">
    <text evidence="1">The sequence shown here is derived from an EMBL/GenBank/DDBJ whole genome shotgun (WGS) entry which is preliminary data.</text>
</comment>
<evidence type="ECO:0000313" key="2">
    <source>
        <dbReference type="Proteomes" id="UP000593565"/>
    </source>
</evidence>
<dbReference type="EMBL" id="JAAGNN010000019">
    <property type="protein sequence ID" value="KAF4076605.1"/>
    <property type="molecule type" value="Genomic_DNA"/>
</dbReference>
<dbReference type="AlphaFoldDB" id="A0A7J6A144"/>
<dbReference type="Proteomes" id="UP000593565">
    <property type="component" value="Unassembled WGS sequence"/>
</dbReference>
<organism evidence="1 2">
    <name type="scientific">Ameiurus melas</name>
    <name type="common">Black bullhead</name>
    <name type="synonym">Silurus melas</name>
    <dbReference type="NCBI Taxonomy" id="219545"/>
    <lineage>
        <taxon>Eukaryota</taxon>
        <taxon>Metazoa</taxon>
        <taxon>Chordata</taxon>
        <taxon>Craniata</taxon>
        <taxon>Vertebrata</taxon>
        <taxon>Euteleostomi</taxon>
        <taxon>Actinopterygii</taxon>
        <taxon>Neopterygii</taxon>
        <taxon>Teleostei</taxon>
        <taxon>Ostariophysi</taxon>
        <taxon>Siluriformes</taxon>
        <taxon>Ictaluridae</taxon>
        <taxon>Ameiurus</taxon>
    </lineage>
</organism>
<protein>
    <submittedName>
        <fullName evidence="1">Uncharacterized protein</fullName>
    </submittedName>
</protein>
<reference evidence="1 2" key="1">
    <citation type="submission" date="2020-02" db="EMBL/GenBank/DDBJ databases">
        <title>A chromosome-scale genome assembly of the black bullhead catfish (Ameiurus melas).</title>
        <authorList>
            <person name="Wen M."/>
            <person name="Zham M."/>
            <person name="Cabau C."/>
            <person name="Klopp C."/>
            <person name="Donnadieu C."/>
            <person name="Roques C."/>
            <person name="Bouchez O."/>
            <person name="Lampietro C."/>
            <person name="Jouanno E."/>
            <person name="Herpin A."/>
            <person name="Louis A."/>
            <person name="Berthelot C."/>
            <person name="Parey E."/>
            <person name="Roest-Crollius H."/>
            <person name="Braasch I."/>
            <person name="Postlethwait J."/>
            <person name="Robinson-Rechavi M."/>
            <person name="Echchiki A."/>
            <person name="Begum T."/>
            <person name="Montfort J."/>
            <person name="Schartl M."/>
            <person name="Bobe J."/>
            <person name="Guiguen Y."/>
        </authorList>
    </citation>
    <scope>NUCLEOTIDE SEQUENCE [LARGE SCALE GENOMIC DNA]</scope>
    <source>
        <strain evidence="1">M_S1</strain>
        <tissue evidence="1">Blood</tissue>
    </source>
</reference>
<proteinExistence type="predicted"/>
<name>A0A7J6A144_AMEME</name>